<dbReference type="Pfam" id="PF14625">
    <property type="entry name" value="Lustrin_cystein"/>
    <property type="match status" value="2"/>
</dbReference>
<dbReference type="EMBL" id="BX284602">
    <property type="protein sequence ID" value="CAB60767.2"/>
    <property type="molecule type" value="Genomic_DNA"/>
</dbReference>
<accession>Q9U211</accession>
<dbReference type="PANTHER" id="PTHR46339">
    <property type="entry name" value="PROTEIN CBG15282-RELATED"/>
    <property type="match status" value="1"/>
</dbReference>
<gene>
    <name evidence="2" type="ORF">CELE_Y57A10A.24</name>
    <name evidence="2 4" type="ORF">Y57A10A.24</name>
</gene>
<evidence type="ECO:0000256" key="1">
    <source>
        <dbReference type="SAM" id="SignalP"/>
    </source>
</evidence>
<dbReference type="SMART" id="SM00289">
    <property type="entry name" value="WR1"/>
    <property type="match status" value="7"/>
</dbReference>
<dbReference type="eggNOG" id="KOG4295">
    <property type="taxonomic scope" value="Eukaryota"/>
</dbReference>
<reference evidence="2 3" key="1">
    <citation type="journal article" date="1998" name="Science">
        <title>Genome sequence of the nematode C. elegans: a platform for investigating biology.</title>
        <authorList>
            <consortium name="The C. elegans sequencing consortium"/>
            <person name="Sulson J.E."/>
            <person name="Waterston R."/>
        </authorList>
    </citation>
    <scope>NUCLEOTIDE SEQUENCE [LARGE SCALE GENOMIC DNA]</scope>
    <source>
        <strain evidence="2 3">Bristol N2</strain>
    </source>
</reference>
<dbReference type="Proteomes" id="UP000001940">
    <property type="component" value="Chromosome II"/>
</dbReference>
<dbReference type="InterPro" id="IPR028150">
    <property type="entry name" value="Lustrin_cystein"/>
</dbReference>
<dbReference type="WormBase" id="Y57A10A.24">
    <property type="protein sequence ID" value="CE54212"/>
    <property type="gene ID" value="WBGene00013264"/>
</dbReference>
<dbReference type="AGR" id="WB:WBGene00013264"/>
<sequence>MNSQFEFRNLVLNSQFLWIFLINLITSANSEALASPYQYLKDLCPVGQLPLTDTEHVKTCASLCPLGAFCHRGICCVPPPQCRHPAYRMSTGFPCLPKRKNNCPDGSFCVSSSQDGMSICCSNRSIEKSFPITSQLKLSKSAPFPKEKPMQKSTSSLMTSLDSSQICPKSHPIIAHDGKSLVLCKDCVQGVCAKFRTSNVEVCCQSSDDICGVGSQILMNGLVPRDCNKKPCGMGYECSLTPTGLRVCCSLAQCPSGVFARSVCAAGCLRNEKCMEIQNEMWCCPSEESFGSRIEMVCRNGENGTGEKCDPAFPACSQGAFCELNKEKTAHICCKRYKNRLGNSRKTLLPPPFYYTTTTMKAPITIATTTAEPYPFESVPNCQDPEARPLMENGFPYICDHIGDPCILRSGYSCQESDIDDVYVCCTIQMNRILPPQIPMIGPFTFMTSSTTTTTEKPIEEEEVIAQPTCPFSYMPSKNVNQDVQRCLSLFTLDCPLGYTCLPSSTTDSYLCCIRKPVVY</sequence>
<protein>
    <submittedName>
        <fullName evidence="2">EB domain-containing protein</fullName>
    </submittedName>
</protein>
<dbReference type="UCSC" id="Y57A10A.24">
    <property type="organism name" value="c. elegans"/>
</dbReference>
<keyword evidence="1" id="KW-0732">Signal</keyword>
<feature type="chain" id="PRO_5026659956" evidence="1">
    <location>
        <begin position="31"/>
        <end position="520"/>
    </location>
</feature>
<dbReference type="PaxDb" id="6239-Y57A10A.24"/>
<dbReference type="PhylomeDB" id="Q9U211"/>
<evidence type="ECO:0000313" key="4">
    <source>
        <dbReference type="WormBase" id="Y57A10A.24"/>
    </source>
</evidence>
<dbReference type="InterPro" id="IPR006150">
    <property type="entry name" value="Cys_repeat_1"/>
</dbReference>
<dbReference type="InterPro" id="IPR053014">
    <property type="entry name" value="Cuticle_assoc_divergent"/>
</dbReference>
<evidence type="ECO:0000313" key="2">
    <source>
        <dbReference type="EMBL" id="CAB60767.2"/>
    </source>
</evidence>
<dbReference type="PIR" id="T31644">
    <property type="entry name" value="T31644"/>
</dbReference>
<dbReference type="IntAct" id="Q9U211">
    <property type="interactions" value="4"/>
</dbReference>
<evidence type="ECO:0000313" key="3">
    <source>
        <dbReference type="Proteomes" id="UP000001940"/>
    </source>
</evidence>
<dbReference type="FunCoup" id="Q9U211">
    <property type="interactions" value="826"/>
</dbReference>
<dbReference type="InParanoid" id="Q9U211"/>
<keyword evidence="3" id="KW-1185">Reference proteome</keyword>
<dbReference type="OrthoDB" id="5813682at2759"/>
<dbReference type="PANTHER" id="PTHR46339:SF11">
    <property type="entry name" value="BPTI_KUNITZ INHIBITOR DOMAIN-CONTAINING PROTEIN"/>
    <property type="match status" value="1"/>
</dbReference>
<dbReference type="SMR" id="Q9U211"/>
<dbReference type="AlphaFoldDB" id="Q9U211"/>
<dbReference type="STRING" id="6239.Y57A10A.24.1"/>
<name>Q9U211_CAEEL</name>
<dbReference type="Bgee" id="WBGene00013264">
    <property type="expression patterns" value="Expressed in anatomical system and 3 other cell types or tissues"/>
</dbReference>
<dbReference type="HOGENOM" id="CLU_535555_0_0_1"/>
<organism evidence="2 3">
    <name type="scientific">Caenorhabditis elegans</name>
    <dbReference type="NCBI Taxonomy" id="6239"/>
    <lineage>
        <taxon>Eukaryota</taxon>
        <taxon>Metazoa</taxon>
        <taxon>Ecdysozoa</taxon>
        <taxon>Nematoda</taxon>
        <taxon>Chromadorea</taxon>
        <taxon>Rhabditida</taxon>
        <taxon>Rhabditina</taxon>
        <taxon>Rhabditomorpha</taxon>
        <taxon>Rhabditoidea</taxon>
        <taxon>Rhabditidae</taxon>
        <taxon>Peloderinae</taxon>
        <taxon>Caenorhabditis</taxon>
    </lineage>
</organism>
<feature type="signal peptide" evidence="1">
    <location>
        <begin position="1"/>
        <end position="30"/>
    </location>
</feature>
<proteinExistence type="predicted"/>